<dbReference type="InterPro" id="IPR036291">
    <property type="entry name" value="NAD(P)-bd_dom_sf"/>
</dbReference>
<accession>A0ABS5S9X7</accession>
<keyword evidence="3" id="KW-1185">Reference proteome</keyword>
<dbReference type="SUPFAM" id="SSF51735">
    <property type="entry name" value="NAD(P)-binding Rossmann-fold domains"/>
    <property type="match status" value="1"/>
</dbReference>
<dbReference type="InterPro" id="IPR051207">
    <property type="entry name" value="ComplexI_NDUFA9_subunit"/>
</dbReference>
<evidence type="ECO:0000313" key="2">
    <source>
        <dbReference type="EMBL" id="MBT0652180.1"/>
    </source>
</evidence>
<dbReference type="InterPro" id="IPR001509">
    <property type="entry name" value="Epimerase_deHydtase"/>
</dbReference>
<evidence type="ECO:0000313" key="3">
    <source>
        <dbReference type="Proteomes" id="UP000756860"/>
    </source>
</evidence>
<dbReference type="RefSeq" id="WP_214174136.1">
    <property type="nucleotide sequence ID" value="NZ_JAHCVK010000001.1"/>
</dbReference>
<dbReference type="PANTHER" id="PTHR12126">
    <property type="entry name" value="NADH-UBIQUINONE OXIDOREDUCTASE 39 KDA SUBUNIT-RELATED"/>
    <property type="match status" value="1"/>
</dbReference>
<reference evidence="2 3" key="1">
    <citation type="submission" date="2021-05" db="EMBL/GenBank/DDBJ databases">
        <title>The draft genome of Geobacter luticola JCM 17780.</title>
        <authorList>
            <person name="Xu Z."/>
            <person name="Masuda Y."/>
            <person name="Itoh H."/>
            <person name="Senoo K."/>
        </authorList>
    </citation>
    <scope>NUCLEOTIDE SEQUENCE [LARGE SCALE GENOMIC DNA]</scope>
    <source>
        <strain evidence="2 3">JCM 17780</strain>
    </source>
</reference>
<dbReference type="Pfam" id="PF01370">
    <property type="entry name" value="Epimerase"/>
    <property type="match status" value="1"/>
</dbReference>
<sequence length="294" mass="32721">MKIFLTGGSGFIGGHLRRELLSRGHQLRLLVHRREAKPEHGVEFVEGDVTRPESFVGQVAGCDAVINLIGIIREFPGRGITFAGLHVGATRTMLDAARQAGVQRYLQMSALGTRPDAISNYHKSKFQAEELVRASGLDHTIFRPSIVFGPRDAFINLLAGYIRSYPVVPVIGDGRYRLQPIAADDVARCFALALEMPETVGQTFELCGPDRLTYNEMLDTIGRVLGKSSVPKLPNPLGIMRLVVPLLQGFSFFPITMDQIAMLTEENICDGRWRDTFRFEPEHFLPGISKYLRP</sequence>
<dbReference type="EMBL" id="JAHCVK010000001">
    <property type="protein sequence ID" value="MBT0652180.1"/>
    <property type="molecule type" value="Genomic_DNA"/>
</dbReference>
<feature type="domain" description="NAD-dependent epimerase/dehydratase" evidence="1">
    <location>
        <begin position="3"/>
        <end position="204"/>
    </location>
</feature>
<dbReference type="CDD" id="cd05271">
    <property type="entry name" value="NDUFA9_like_SDR_a"/>
    <property type="match status" value="1"/>
</dbReference>
<organism evidence="2 3">
    <name type="scientific">Geomobilimonas luticola</name>
    <dbReference type="NCBI Taxonomy" id="1114878"/>
    <lineage>
        <taxon>Bacteria</taxon>
        <taxon>Pseudomonadati</taxon>
        <taxon>Thermodesulfobacteriota</taxon>
        <taxon>Desulfuromonadia</taxon>
        <taxon>Geobacterales</taxon>
        <taxon>Geobacteraceae</taxon>
        <taxon>Geomobilimonas</taxon>
    </lineage>
</organism>
<proteinExistence type="predicted"/>
<evidence type="ECO:0000259" key="1">
    <source>
        <dbReference type="Pfam" id="PF01370"/>
    </source>
</evidence>
<gene>
    <name evidence="2" type="ORF">KI810_03870</name>
</gene>
<dbReference type="Proteomes" id="UP000756860">
    <property type="component" value="Unassembled WGS sequence"/>
</dbReference>
<protein>
    <submittedName>
        <fullName evidence="2">Complex I NDUFA9 subunit family protein</fullName>
    </submittedName>
</protein>
<dbReference type="Gene3D" id="3.40.50.720">
    <property type="entry name" value="NAD(P)-binding Rossmann-like Domain"/>
    <property type="match status" value="1"/>
</dbReference>
<dbReference type="PANTHER" id="PTHR12126:SF11">
    <property type="entry name" value="NADH DEHYDROGENASE [UBIQUINONE] 1 ALPHA SUBCOMPLEX SUBUNIT 9, MITOCHONDRIAL"/>
    <property type="match status" value="1"/>
</dbReference>
<comment type="caution">
    <text evidence="2">The sequence shown here is derived from an EMBL/GenBank/DDBJ whole genome shotgun (WGS) entry which is preliminary data.</text>
</comment>
<name>A0ABS5S9X7_9BACT</name>